<dbReference type="EMBL" id="CP021108">
    <property type="protein sequence ID" value="ARP80671.1"/>
    <property type="molecule type" value="Genomic_DNA"/>
</dbReference>
<gene>
    <name evidence="2" type="ORF">CAL12_07340</name>
</gene>
<feature type="region of interest" description="Disordered" evidence="1">
    <location>
        <begin position="188"/>
        <end position="222"/>
    </location>
</feature>
<sequence length="309" mass="33662">MNDGPPARPPKPERDDLGGRLDVYLAQSVRDAGCRERLIDILGVIDAMPSGHEVLEYFRERARQDHPLAVHLLSSDAPVARDLASRDLWLSLDVLTAPAPDIGVPPERHYAAAVFQALLAARNACIVEQYANQSGQDLAETHRKFVNELAGQVDTPAMQQQLADRRRSLSNHEQAAVQAMAKLEIGARQSDAAGSGSVPDSADYTEPDPPAQSTSVRPKKRRFRTQFVSRRFEAFTSAVASWKNRWRTSHKADANVAQPDANLYFDPSGSSKSSPNSSPHNSPRNSPHHSPNGSRQGSLSAAAPKGVDQ</sequence>
<dbReference type="AlphaFoldDB" id="A0A1W6YI00"/>
<name>A0A1W6YI00_9BORD</name>
<accession>A0A1W6YI00</accession>
<reference evidence="2 3" key="1">
    <citation type="submission" date="2017-05" db="EMBL/GenBank/DDBJ databases">
        <title>Complete and WGS of Bordetella genogroups.</title>
        <authorList>
            <person name="Spilker T."/>
            <person name="LiPuma J."/>
        </authorList>
    </citation>
    <scope>NUCLEOTIDE SEQUENCE [LARGE SCALE GENOMIC DNA]</scope>
    <source>
        <strain evidence="2 3">AU19157</strain>
    </source>
</reference>
<dbReference type="Proteomes" id="UP000194151">
    <property type="component" value="Chromosome"/>
</dbReference>
<evidence type="ECO:0000313" key="3">
    <source>
        <dbReference type="Proteomes" id="UP000194151"/>
    </source>
</evidence>
<dbReference type="KEGG" id="bgv:CAL12_07340"/>
<evidence type="ECO:0000313" key="2">
    <source>
        <dbReference type="EMBL" id="ARP80671.1"/>
    </source>
</evidence>
<organism evidence="2 3">
    <name type="scientific">Bordetella genomosp. 8</name>
    <dbReference type="NCBI Taxonomy" id="1416806"/>
    <lineage>
        <taxon>Bacteria</taxon>
        <taxon>Pseudomonadati</taxon>
        <taxon>Pseudomonadota</taxon>
        <taxon>Betaproteobacteria</taxon>
        <taxon>Burkholderiales</taxon>
        <taxon>Alcaligenaceae</taxon>
        <taxon>Bordetella</taxon>
    </lineage>
</organism>
<keyword evidence="3" id="KW-1185">Reference proteome</keyword>
<proteinExistence type="predicted"/>
<feature type="region of interest" description="Disordered" evidence="1">
    <location>
        <begin position="246"/>
        <end position="309"/>
    </location>
</feature>
<evidence type="ECO:0000256" key="1">
    <source>
        <dbReference type="SAM" id="MobiDB-lite"/>
    </source>
</evidence>
<protein>
    <submittedName>
        <fullName evidence="2">Uncharacterized protein</fullName>
    </submittedName>
</protein>
<feature type="compositionally biased region" description="Low complexity" evidence="1">
    <location>
        <begin position="267"/>
        <end position="294"/>
    </location>
</feature>